<gene>
    <name evidence="3" type="ORF">EVA_05016</name>
</gene>
<feature type="domain" description="Large polyvalent protein associated" evidence="2">
    <location>
        <begin position="15"/>
        <end position="203"/>
    </location>
</feature>
<feature type="coiled-coil region" evidence="1">
    <location>
        <begin position="279"/>
        <end position="312"/>
    </location>
</feature>
<evidence type="ECO:0000256" key="1">
    <source>
        <dbReference type="SAM" id="Coils"/>
    </source>
</evidence>
<proteinExistence type="predicted"/>
<sequence length="326" mass="37778">MARLGLDDDDEDKKNSYYNLPENVRRSNILFKMDDYWISIPLSVEYRAVYGLGELMMSTICGKEHLSDGELAMQVAAQMSQVMPLDLMNDGGLMGLIPSVVKPWAEVHENKSWTGLPIYKDTPYNKDMPEWTKAYSSANKHIVGLSAAMNEVSGGDKYTKGNLDFNPSKVEYLLNGYFGGVFNTIDRMTKMAETAAGAREFDPQNFLILNRVLKAGDERTEHRAINNEYYRLQKELETVGKRLRNYEHDTKNGIFDYAEKIDYLNNSPEYAKYEIYRHYRKYINRLQDVMKNVADEQERKALEEELFKIKKEMVDEINGYTKQPNR</sequence>
<accession>J9GHC8</accession>
<evidence type="ECO:0000313" key="3">
    <source>
        <dbReference type="EMBL" id="EJX06877.1"/>
    </source>
</evidence>
<dbReference type="AlphaFoldDB" id="J9GHC8"/>
<dbReference type="EMBL" id="AMCI01001031">
    <property type="protein sequence ID" value="EJX06877.1"/>
    <property type="molecule type" value="Genomic_DNA"/>
</dbReference>
<name>J9GHC8_9ZZZZ</name>
<evidence type="ECO:0000259" key="2">
    <source>
        <dbReference type="Pfam" id="PF18857"/>
    </source>
</evidence>
<dbReference type="InterPro" id="IPR040561">
    <property type="entry name" value="LPD38"/>
</dbReference>
<comment type="caution">
    <text evidence="3">The sequence shown here is derived from an EMBL/GenBank/DDBJ whole genome shotgun (WGS) entry which is preliminary data.</text>
</comment>
<dbReference type="Pfam" id="PF18857">
    <property type="entry name" value="LPD38"/>
    <property type="match status" value="1"/>
</dbReference>
<keyword evidence="1" id="KW-0175">Coiled coil</keyword>
<reference evidence="3" key="1">
    <citation type="journal article" date="2012" name="PLoS ONE">
        <title>Gene sets for utilization of primary and secondary nutrition supplies in the distal gut of endangered iberian lynx.</title>
        <authorList>
            <person name="Alcaide M."/>
            <person name="Messina E."/>
            <person name="Richter M."/>
            <person name="Bargiela R."/>
            <person name="Peplies J."/>
            <person name="Huws S.A."/>
            <person name="Newbold C.J."/>
            <person name="Golyshin P.N."/>
            <person name="Simon M.A."/>
            <person name="Lopez G."/>
            <person name="Yakimov M.M."/>
            <person name="Ferrer M."/>
        </authorList>
    </citation>
    <scope>NUCLEOTIDE SEQUENCE</scope>
</reference>
<organism evidence="3">
    <name type="scientific">gut metagenome</name>
    <dbReference type="NCBI Taxonomy" id="749906"/>
    <lineage>
        <taxon>unclassified sequences</taxon>
        <taxon>metagenomes</taxon>
        <taxon>organismal metagenomes</taxon>
    </lineage>
</organism>
<protein>
    <submittedName>
        <fullName evidence="3">SNF2 family protein</fullName>
    </submittedName>
</protein>